<keyword evidence="4" id="KW-1185">Reference proteome</keyword>
<proteinExistence type="predicted"/>
<evidence type="ECO:0000313" key="4">
    <source>
        <dbReference type="Proteomes" id="UP000030747"/>
    </source>
</evidence>
<dbReference type="EMBL" id="HG673792">
    <property type="protein sequence ID" value="CDJ37914.1"/>
    <property type="molecule type" value="Genomic_DNA"/>
</dbReference>
<sequence>MQGLNPDAAPSQWLLVLLVIEKGVRALFEKEINEDIVDLAFILVQQQPQVRQLLLQQWIAQLPKCDWKQFKLLGLRLAKAFADKQYSAAAVSAYPWLPAAAQQLGRELEQQLPDWLIEGMLSDYDRHQMLLQHAKRPFLFGPVEAPQPPEGSAEERSSKVAEELKQQIEEAAVSQKAKC</sequence>
<accession>U6KJ27</accession>
<organism evidence="3 4">
    <name type="scientific">Eimeria tenella</name>
    <name type="common">Coccidian parasite</name>
    <dbReference type="NCBI Taxonomy" id="5802"/>
    <lineage>
        <taxon>Eukaryota</taxon>
        <taxon>Sar</taxon>
        <taxon>Alveolata</taxon>
        <taxon>Apicomplexa</taxon>
        <taxon>Conoidasida</taxon>
        <taxon>Coccidia</taxon>
        <taxon>Eucoccidiorida</taxon>
        <taxon>Eimeriorina</taxon>
        <taxon>Eimeriidae</taxon>
        <taxon>Eimeria</taxon>
    </lineage>
</organism>
<dbReference type="VEuPathDB" id="ToxoDB:ETH_00001135"/>
<feature type="signal peptide" evidence="2">
    <location>
        <begin position="1"/>
        <end position="26"/>
    </location>
</feature>
<evidence type="ECO:0000256" key="2">
    <source>
        <dbReference type="SAM" id="SignalP"/>
    </source>
</evidence>
<reference evidence="3" key="1">
    <citation type="submission" date="2013-10" db="EMBL/GenBank/DDBJ databases">
        <title>Genomic analysis of the causative agents of coccidiosis in chickens.</title>
        <authorList>
            <person name="Reid A.J."/>
            <person name="Blake D."/>
            <person name="Billington K."/>
            <person name="Browne H."/>
            <person name="Dunn M."/>
            <person name="Hung S."/>
            <person name="Kawahara F."/>
            <person name="Miranda-Saavedra D."/>
            <person name="Mourier T."/>
            <person name="Nagra H."/>
            <person name="Otto T.D."/>
            <person name="Rawlings N."/>
            <person name="Sanchez A."/>
            <person name="Sanders M."/>
            <person name="Subramaniam C."/>
            <person name="Tay Y."/>
            <person name="Dear P."/>
            <person name="Doerig C."/>
            <person name="Gruber A."/>
            <person name="Parkinson J."/>
            <person name="Shirley M."/>
            <person name="Wan K.L."/>
            <person name="Berriman M."/>
            <person name="Tomley F."/>
            <person name="Pain A."/>
        </authorList>
    </citation>
    <scope>NUCLEOTIDE SEQUENCE [LARGE SCALE GENOMIC DNA]</scope>
    <source>
        <strain evidence="3">Houghton</strain>
    </source>
</reference>
<dbReference type="Proteomes" id="UP000030747">
    <property type="component" value="Unassembled WGS sequence"/>
</dbReference>
<feature type="region of interest" description="Disordered" evidence="1">
    <location>
        <begin position="142"/>
        <end position="161"/>
    </location>
</feature>
<keyword evidence="2" id="KW-0732">Signal</keyword>
<dbReference type="GeneID" id="25249444"/>
<dbReference type="OrthoDB" id="428655at2759"/>
<gene>
    <name evidence="3" type="ORF">ETH_00001135</name>
</gene>
<evidence type="ECO:0000313" key="3">
    <source>
        <dbReference type="EMBL" id="CDJ37914.1"/>
    </source>
</evidence>
<reference evidence="3" key="2">
    <citation type="submission" date="2013-10" db="EMBL/GenBank/DDBJ databases">
        <authorList>
            <person name="Aslett M."/>
        </authorList>
    </citation>
    <scope>NUCLEOTIDE SEQUENCE [LARGE SCALE GENOMIC DNA]</scope>
    <source>
        <strain evidence="3">Houghton</strain>
    </source>
</reference>
<name>U6KJ27_EIMTE</name>
<evidence type="ECO:0000256" key="1">
    <source>
        <dbReference type="SAM" id="MobiDB-lite"/>
    </source>
</evidence>
<dbReference type="VEuPathDB" id="ToxoDB:ETH2_1412800"/>
<feature type="chain" id="PRO_5004671602" evidence="2">
    <location>
        <begin position="27"/>
        <end position="179"/>
    </location>
</feature>
<dbReference type="RefSeq" id="XP_013228752.1">
    <property type="nucleotide sequence ID" value="XM_013373298.1"/>
</dbReference>
<dbReference type="AlphaFoldDB" id="U6KJ27"/>
<protein>
    <submittedName>
        <fullName evidence="3">Uncharacterized protein</fullName>
    </submittedName>
</protein>